<evidence type="ECO:0000313" key="2">
    <source>
        <dbReference type="Proteomes" id="UP000282837"/>
    </source>
</evidence>
<evidence type="ECO:0000313" key="1">
    <source>
        <dbReference type="EMBL" id="RVU03203.1"/>
    </source>
</evidence>
<accession>A0A437MZV6</accession>
<proteinExistence type="predicted"/>
<gene>
    <name evidence="1" type="ORF">EOE18_16845</name>
</gene>
<name>A0A437MZV6_9SPHN</name>
<dbReference type="OrthoDB" id="270332at2"/>
<dbReference type="EMBL" id="SACO01000019">
    <property type="protein sequence ID" value="RVU03203.1"/>
    <property type="molecule type" value="Genomic_DNA"/>
</dbReference>
<dbReference type="Proteomes" id="UP000282837">
    <property type="component" value="Unassembled WGS sequence"/>
</dbReference>
<comment type="caution">
    <text evidence="1">The sequence shown here is derived from an EMBL/GenBank/DDBJ whole genome shotgun (WGS) entry which is preliminary data.</text>
</comment>
<reference evidence="1 2" key="1">
    <citation type="submission" date="2019-01" db="EMBL/GenBank/DDBJ databases">
        <authorList>
            <person name="Chen W.-M."/>
        </authorList>
    </citation>
    <scope>NUCLEOTIDE SEQUENCE [LARGE SCALE GENOMIC DNA]</scope>
    <source>
        <strain evidence="1 2">FSY-9</strain>
    </source>
</reference>
<keyword evidence="2" id="KW-1185">Reference proteome</keyword>
<protein>
    <submittedName>
        <fullName evidence="1">Uncharacterized protein</fullName>
    </submittedName>
</protein>
<sequence>MHPNALEPAAYLNQLAAAYRRLIPHLSAGEKLGRRIVNQVIEEATGCTSASAAWSQRDSFQMLEMAVLCWLAGQSVPSLADQALPFLHNLEARLPTQTVRSEEQVEHQHFSTPLGLA</sequence>
<organism evidence="1 2">
    <name type="scientific">Novosphingobium umbonatum</name>
    <dbReference type="NCBI Taxonomy" id="1908524"/>
    <lineage>
        <taxon>Bacteria</taxon>
        <taxon>Pseudomonadati</taxon>
        <taxon>Pseudomonadota</taxon>
        <taxon>Alphaproteobacteria</taxon>
        <taxon>Sphingomonadales</taxon>
        <taxon>Sphingomonadaceae</taxon>
        <taxon>Novosphingobium</taxon>
    </lineage>
</organism>
<dbReference type="AlphaFoldDB" id="A0A437MZV6"/>
<dbReference type="RefSeq" id="WP_127711680.1">
    <property type="nucleotide sequence ID" value="NZ_SACO01000019.1"/>
</dbReference>